<evidence type="ECO:0000313" key="4">
    <source>
        <dbReference type="EMBL" id="QFZ71911.1"/>
    </source>
</evidence>
<proteinExistence type="predicted"/>
<feature type="transmembrane region" description="Helical" evidence="2">
    <location>
        <begin position="21"/>
        <end position="42"/>
    </location>
</feature>
<feature type="compositionally biased region" description="Basic and acidic residues" evidence="1">
    <location>
        <begin position="66"/>
        <end position="79"/>
    </location>
</feature>
<gene>
    <name evidence="4" type="ORF">GFH48_00250</name>
</gene>
<dbReference type="KEGG" id="sfy:GFH48_00250"/>
<dbReference type="Proteomes" id="UP000326179">
    <property type="component" value="Chromosome"/>
</dbReference>
<evidence type="ECO:0000313" key="5">
    <source>
        <dbReference type="Proteomes" id="UP000326179"/>
    </source>
</evidence>
<keyword evidence="2" id="KW-0472">Membrane</keyword>
<keyword evidence="2" id="KW-1133">Transmembrane helix</keyword>
<dbReference type="AlphaFoldDB" id="A0A5Q0L4R1"/>
<keyword evidence="5" id="KW-1185">Reference proteome</keyword>
<feature type="region of interest" description="Disordered" evidence="1">
    <location>
        <begin position="44"/>
        <end position="83"/>
    </location>
</feature>
<dbReference type="Pfam" id="PF26526">
    <property type="entry name" value="DUF8175"/>
    <property type="match status" value="1"/>
</dbReference>
<feature type="domain" description="DUF8175" evidence="3">
    <location>
        <begin position="60"/>
        <end position="247"/>
    </location>
</feature>
<dbReference type="EMBL" id="CP045643">
    <property type="protein sequence ID" value="QFZ71911.1"/>
    <property type="molecule type" value="Genomic_DNA"/>
</dbReference>
<protein>
    <recommendedName>
        <fullName evidence="3">DUF8175 domain-containing protein</fullName>
    </recommendedName>
</protein>
<accession>A0A5Q0L4R1</accession>
<dbReference type="RefSeq" id="WP_153286278.1">
    <property type="nucleotide sequence ID" value="NZ_CP045643.1"/>
</dbReference>
<dbReference type="InterPro" id="IPR058488">
    <property type="entry name" value="DUF8175"/>
</dbReference>
<reference evidence="4 5" key="1">
    <citation type="submission" date="2019-10" db="EMBL/GenBank/DDBJ databases">
        <title>A novel species.</title>
        <authorList>
            <person name="Gao J."/>
        </authorList>
    </citation>
    <scope>NUCLEOTIDE SEQUENCE [LARGE SCALE GENOMIC DNA]</scope>
    <source>
        <strain evidence="4 5">QMT-28</strain>
    </source>
</reference>
<keyword evidence="2" id="KW-0812">Transmembrane</keyword>
<name>A0A5Q0L4R1_9ACTN</name>
<organism evidence="4 5">
    <name type="scientific">Streptomyces fagopyri</name>
    <dbReference type="NCBI Taxonomy" id="2662397"/>
    <lineage>
        <taxon>Bacteria</taxon>
        <taxon>Bacillati</taxon>
        <taxon>Actinomycetota</taxon>
        <taxon>Actinomycetes</taxon>
        <taxon>Kitasatosporales</taxon>
        <taxon>Streptomycetaceae</taxon>
        <taxon>Streptomyces</taxon>
    </lineage>
</organism>
<sequence length="251" mass="26471">MGIFKRGEQRSEESGPYWKQRSWQASAVFLALVVVLGVIGTLTSGSGPGGRAEASVSKGPLSGTVTRKDGRPGGCRTDDSAGDAIPASVPKDITWYTLDIGRVPVSASAGPTKFQGAVWWCFAHTPMGAVLAATVIPTRMSGSEWRTVTDQQVVAGQGRRLFVFQRTAVPDTDSSDGAPVSSSYAGFRVTSYTGEAATVMLLIKNDQGFARTSVSVRWSGGDWKIQPDGSGGLYSQLAPEQSAVGYTLWGV</sequence>
<evidence type="ECO:0000256" key="2">
    <source>
        <dbReference type="SAM" id="Phobius"/>
    </source>
</evidence>
<evidence type="ECO:0000256" key="1">
    <source>
        <dbReference type="SAM" id="MobiDB-lite"/>
    </source>
</evidence>
<evidence type="ECO:0000259" key="3">
    <source>
        <dbReference type="Pfam" id="PF26526"/>
    </source>
</evidence>